<protein>
    <submittedName>
        <fullName evidence="7">Kinase, CMGC DYRK</fullName>
    </submittedName>
</protein>
<evidence type="ECO:0000259" key="6">
    <source>
        <dbReference type="PROSITE" id="PS50011"/>
    </source>
</evidence>
<proteinExistence type="predicted"/>
<accession>A0A146KGA4</accession>
<dbReference type="InterPro" id="IPR000719">
    <property type="entry name" value="Prot_kinase_dom"/>
</dbReference>
<dbReference type="GO" id="GO:0004674">
    <property type="term" value="F:protein serine/threonine kinase activity"/>
    <property type="evidence" value="ECO:0007669"/>
    <property type="project" value="UniProtKB-KW"/>
</dbReference>
<dbReference type="AlphaFoldDB" id="A0A146KGA4"/>
<keyword evidence="2" id="KW-0808">Transferase</keyword>
<dbReference type="PANTHER" id="PTHR24058">
    <property type="entry name" value="DUAL SPECIFICITY PROTEIN KINASE"/>
    <property type="match status" value="1"/>
</dbReference>
<dbReference type="Gene3D" id="1.10.510.10">
    <property type="entry name" value="Transferase(Phosphotransferase) domain 1"/>
    <property type="match status" value="1"/>
</dbReference>
<dbReference type="SMART" id="SM00220">
    <property type="entry name" value="S_TKc"/>
    <property type="match status" value="1"/>
</dbReference>
<evidence type="ECO:0000313" key="7">
    <source>
        <dbReference type="EMBL" id="JAP95188.1"/>
    </source>
</evidence>
<dbReference type="InterPro" id="IPR008271">
    <property type="entry name" value="Ser/Thr_kinase_AS"/>
</dbReference>
<dbReference type="Pfam" id="PF00069">
    <property type="entry name" value="Pkinase"/>
    <property type="match status" value="1"/>
</dbReference>
<feature type="domain" description="Protein kinase" evidence="6">
    <location>
        <begin position="1"/>
        <end position="227"/>
    </location>
</feature>
<dbReference type="InterPro" id="IPR011009">
    <property type="entry name" value="Kinase-like_dom_sf"/>
</dbReference>
<evidence type="ECO:0000256" key="4">
    <source>
        <dbReference type="ARBA" id="ARBA00022777"/>
    </source>
</evidence>
<evidence type="ECO:0000256" key="5">
    <source>
        <dbReference type="ARBA" id="ARBA00022840"/>
    </source>
</evidence>
<evidence type="ECO:0000256" key="3">
    <source>
        <dbReference type="ARBA" id="ARBA00022741"/>
    </source>
</evidence>
<keyword evidence="4 7" id="KW-0418">Kinase</keyword>
<dbReference type="GO" id="GO:0005524">
    <property type="term" value="F:ATP binding"/>
    <property type="evidence" value="ECO:0007669"/>
    <property type="project" value="UniProtKB-KW"/>
</dbReference>
<dbReference type="SUPFAM" id="SSF56112">
    <property type="entry name" value="Protein kinase-like (PK-like)"/>
    <property type="match status" value="1"/>
</dbReference>
<organism evidence="7">
    <name type="scientific">Trepomonas sp. PC1</name>
    <dbReference type="NCBI Taxonomy" id="1076344"/>
    <lineage>
        <taxon>Eukaryota</taxon>
        <taxon>Metamonada</taxon>
        <taxon>Diplomonadida</taxon>
        <taxon>Hexamitidae</taxon>
        <taxon>Hexamitinae</taxon>
        <taxon>Trepomonas</taxon>
    </lineage>
</organism>
<feature type="non-terminal residue" evidence="7">
    <location>
        <position position="1"/>
    </location>
</feature>
<dbReference type="EMBL" id="GDID01001418">
    <property type="protein sequence ID" value="JAP95188.1"/>
    <property type="molecule type" value="Transcribed_RNA"/>
</dbReference>
<sequence>TEYLSQFRFGLPFDEFQQLTIQSAKLLKLLHSQEIIHADIKPQNLMFLKKNCIKSLRLIDFGCAGSPSEIRTYIQSRWYRSPEVLTQTTPYSDKIDIWSLGCVLFEARTRKYLFHSTNQFQLSLQIASTIGPPNSASQFFVKNTYEFWYKNKSMLQEIGFTQNTKFYPTEQVLKSMQRCRRDLRAECYNFELSEGLDVDQQVADLISSMVKWEPDERISAEEILDKM</sequence>
<dbReference type="PROSITE" id="PS50011">
    <property type="entry name" value="PROTEIN_KINASE_DOM"/>
    <property type="match status" value="1"/>
</dbReference>
<reference evidence="7" key="1">
    <citation type="submission" date="2015-07" db="EMBL/GenBank/DDBJ databases">
        <title>Adaptation to a free-living lifestyle via gene acquisitions in the diplomonad Trepomonas sp. PC1.</title>
        <authorList>
            <person name="Xu F."/>
            <person name="Jerlstrom-Hultqvist J."/>
            <person name="Kolisko M."/>
            <person name="Simpson A.G.B."/>
            <person name="Roger A.J."/>
            <person name="Svard S.G."/>
            <person name="Andersson J.O."/>
        </authorList>
    </citation>
    <scope>NUCLEOTIDE SEQUENCE</scope>
    <source>
        <strain evidence="7">PC1</strain>
    </source>
</reference>
<dbReference type="PROSITE" id="PS00108">
    <property type="entry name" value="PROTEIN_KINASE_ST"/>
    <property type="match status" value="1"/>
</dbReference>
<dbReference type="PANTHER" id="PTHR24058:SF28">
    <property type="entry name" value="SERINE_THREONINE-PROTEIN KINASE MINIBRAIN"/>
    <property type="match status" value="1"/>
</dbReference>
<name>A0A146KGA4_9EUKA</name>
<keyword evidence="1" id="KW-0723">Serine/threonine-protein kinase</keyword>
<keyword evidence="3" id="KW-0547">Nucleotide-binding</keyword>
<evidence type="ECO:0000256" key="2">
    <source>
        <dbReference type="ARBA" id="ARBA00022679"/>
    </source>
</evidence>
<evidence type="ECO:0000256" key="1">
    <source>
        <dbReference type="ARBA" id="ARBA00022527"/>
    </source>
</evidence>
<gene>
    <name evidence="7" type="ORF">TPC1_11904</name>
</gene>
<dbReference type="InterPro" id="IPR050494">
    <property type="entry name" value="Ser_Thr_dual-spec_kinase"/>
</dbReference>
<keyword evidence="5" id="KW-0067">ATP-binding</keyword>